<protein>
    <submittedName>
        <fullName evidence="1">Uncharacterized protein</fullName>
    </submittedName>
</protein>
<organism evidence="1">
    <name type="scientific">Cacopsylla melanoneura</name>
    <dbReference type="NCBI Taxonomy" id="428564"/>
    <lineage>
        <taxon>Eukaryota</taxon>
        <taxon>Metazoa</taxon>
        <taxon>Ecdysozoa</taxon>
        <taxon>Arthropoda</taxon>
        <taxon>Hexapoda</taxon>
        <taxon>Insecta</taxon>
        <taxon>Pterygota</taxon>
        <taxon>Neoptera</taxon>
        <taxon>Paraneoptera</taxon>
        <taxon>Hemiptera</taxon>
        <taxon>Sternorrhyncha</taxon>
        <taxon>Psylloidea</taxon>
        <taxon>Psyllidae</taxon>
        <taxon>Psyllinae</taxon>
        <taxon>Cacopsylla</taxon>
    </lineage>
</organism>
<dbReference type="AlphaFoldDB" id="A0A8D8SJ33"/>
<evidence type="ECO:0000313" key="1">
    <source>
        <dbReference type="EMBL" id="CAG6670750.1"/>
    </source>
</evidence>
<proteinExistence type="predicted"/>
<sequence length="114" mass="13289">MLPGLKSQCPIPRNTRNSLFLVELHAEILEMSCWSLQSVSKIFNHPVLLLYTIYILQSTRQGVPEIIMNLSRHPSYESTYLYFVKSFNCVNTKVYHKLSLLTILQTFDYLMSEV</sequence>
<name>A0A8D8SJ33_9HEMI</name>
<reference evidence="1" key="1">
    <citation type="submission" date="2021-05" db="EMBL/GenBank/DDBJ databases">
        <authorList>
            <person name="Alioto T."/>
            <person name="Alioto T."/>
            <person name="Gomez Garrido J."/>
        </authorList>
    </citation>
    <scope>NUCLEOTIDE SEQUENCE</scope>
</reference>
<accession>A0A8D8SJ33</accession>
<dbReference type="EMBL" id="HBUF01224137">
    <property type="protein sequence ID" value="CAG6670750.1"/>
    <property type="molecule type" value="Transcribed_RNA"/>
</dbReference>